<evidence type="ECO:0000259" key="10">
    <source>
        <dbReference type="Pfam" id="PF26253"/>
    </source>
</evidence>
<dbReference type="Pfam" id="PF05183">
    <property type="entry name" value="RdRP"/>
    <property type="match status" value="2"/>
</dbReference>
<dbReference type="GO" id="GO:0031380">
    <property type="term" value="C:nuclear RNA-directed RNA polymerase complex"/>
    <property type="evidence" value="ECO:0007669"/>
    <property type="project" value="TreeGrafter"/>
</dbReference>
<reference evidence="11 12" key="1">
    <citation type="journal article" date="2014" name="Genome Biol. Evol.">
        <title>The secreted proteins of Achlya hypogyna and Thraustotheca clavata identify the ancestral oomycete secretome and reveal gene acquisitions by horizontal gene transfer.</title>
        <authorList>
            <person name="Misner I."/>
            <person name="Blouin N."/>
            <person name="Leonard G."/>
            <person name="Richards T.A."/>
            <person name="Lane C.E."/>
        </authorList>
    </citation>
    <scope>NUCLEOTIDE SEQUENCE [LARGE SCALE GENOMIC DNA]</scope>
    <source>
        <strain evidence="11 12">ATCC 34112</strain>
    </source>
</reference>
<evidence type="ECO:0000313" key="12">
    <source>
        <dbReference type="Proteomes" id="UP000243217"/>
    </source>
</evidence>
<comment type="catalytic activity">
    <reaction evidence="7 8">
        <text>RNA(n) + a ribonucleoside 5'-triphosphate = RNA(n+1) + diphosphate</text>
        <dbReference type="Rhea" id="RHEA:21248"/>
        <dbReference type="Rhea" id="RHEA-COMP:14527"/>
        <dbReference type="Rhea" id="RHEA-COMP:17342"/>
        <dbReference type="ChEBI" id="CHEBI:33019"/>
        <dbReference type="ChEBI" id="CHEBI:61557"/>
        <dbReference type="ChEBI" id="CHEBI:140395"/>
        <dbReference type="EC" id="2.7.7.48"/>
    </reaction>
</comment>
<accession>A0A1V9ZBF9</accession>
<dbReference type="InterPro" id="IPR057596">
    <property type="entry name" value="RDRP_core"/>
</dbReference>
<sequence length="1095" mass="124146">MPPNDELEELSTRVANAVKERDKMKKLGVAFESSAIYQEAKAKPIYTALVRNFDCNMTALDIVDYFTILGVLDILRCEIKTPNIKSPKKKLAIVSMASKESLDIMLRHNTTKLGRFTLYIQEEKDPKIQGLVRDELTIEFKASLLHILPSREGAVYFEARFTTTDNVVFTFTGRSSFPLAITFGKIKLEIKVSQVEECTIGTTTDGKCVVWLKLYQPPMCYKEKDQIAMDDEDADLNTCMMRLMLLTSGLTNDTLWELNESATQAEEWERAIDPTPNKILGKYLCYQLTLPCHSPSQVLQVLQVFQRFGLEYIDLMGSVETPLKHSSNQLLPDSDWSGGFDHLLAPLSFPMKYALQVLLTHHYIVFTHANQVAMLVARIQTSKVLPEDILQLCYHGRTDAWNKLLNILSKGNHGNVKNEAVPKPMGNNIKIRRVLISPLRFIVEPPEPDLTNRVIRLYEKHIDRFVRATFVDDDCGPVHLVKSASEIAKRFKSIIQKGFYIAGEHFVFLGYSNSKLKAQSCWFYRKPIANEAPTVQDIHTSLGDFLAIPTAGKRGARLGQAFSTTTSTVEVPSKQILSLSDIKRNGYCFSDGIGIISQPLAQMVATKLVYFLQEGFYGASTKFEKFESDHCLLEICNVPRRMTCYLNRQIINILSYLGVPDSSFLKLYQGMINSLDQCFDNNESAKQLVLDHDHSSPLAKLLTAGVGIGDYLIFEWVSLLRSRLLFNVQIKARIAVPKGVNLVGVLDETGTLPEGCVFFQCKDIKSPPNNSVVVVGRCPCLHPGDIRRLRFVQNQHLAHLYDVLVFSSEGDRPETDKMAGGDLDGDIYFCIWDRSLVPKFDYPAMIPETPIPNINFCPKSMEVVGDFFVDYLMNDNLGHIANMHVVICDRFPEGAKSHLAVEFAQAHSIAVDYAKSGIPAEVPRITITIVYPDYMEKLHKGSYESKKILGQIYRLSKSTRLREPRYSKYRTINTKVLQPGFHKYMEGASNCFYHYSNAMYDVGYRYEVESEIELVTGYIRQMSRKFCRIKGLKSTEDAIERIRFAVSCVQREYKEIFWSEFDENVEVTDVEVLQKLQHGIIVLILIGGLMVQILT</sequence>
<evidence type="ECO:0000256" key="3">
    <source>
        <dbReference type="ARBA" id="ARBA00022679"/>
    </source>
</evidence>
<dbReference type="AlphaFoldDB" id="A0A1V9ZBF9"/>
<keyword evidence="4 8" id="KW-0548">Nucleotidyltransferase</keyword>
<dbReference type="GO" id="GO:0003968">
    <property type="term" value="F:RNA-directed RNA polymerase activity"/>
    <property type="evidence" value="ECO:0007669"/>
    <property type="project" value="UniProtKB-KW"/>
</dbReference>
<evidence type="ECO:0000256" key="5">
    <source>
        <dbReference type="ARBA" id="ARBA00022884"/>
    </source>
</evidence>
<dbReference type="OrthoDB" id="97541at2759"/>
<evidence type="ECO:0000256" key="4">
    <source>
        <dbReference type="ARBA" id="ARBA00022695"/>
    </source>
</evidence>
<feature type="domain" description="RDRP C-terminal head" evidence="10">
    <location>
        <begin position="978"/>
        <end position="1060"/>
    </location>
</feature>
<dbReference type="InterPro" id="IPR007855">
    <property type="entry name" value="RDRP"/>
</dbReference>
<feature type="domain" description="RDRP core" evidence="9">
    <location>
        <begin position="437"/>
        <end position="608"/>
    </location>
</feature>
<dbReference type="Proteomes" id="UP000243217">
    <property type="component" value="Unassembled WGS sequence"/>
</dbReference>
<organism evidence="11 12">
    <name type="scientific">Thraustotheca clavata</name>
    <dbReference type="NCBI Taxonomy" id="74557"/>
    <lineage>
        <taxon>Eukaryota</taxon>
        <taxon>Sar</taxon>
        <taxon>Stramenopiles</taxon>
        <taxon>Oomycota</taxon>
        <taxon>Saprolegniomycetes</taxon>
        <taxon>Saprolegniales</taxon>
        <taxon>Achlyaceae</taxon>
        <taxon>Thraustotheca</taxon>
    </lineage>
</organism>
<dbReference type="InterPro" id="IPR058752">
    <property type="entry name" value="RDRP_C_head"/>
</dbReference>
<feature type="domain" description="RDRP core" evidence="9">
    <location>
        <begin position="624"/>
        <end position="954"/>
    </location>
</feature>
<evidence type="ECO:0000256" key="6">
    <source>
        <dbReference type="ARBA" id="ARBA00023158"/>
    </source>
</evidence>
<keyword evidence="2 8" id="KW-0696">RNA-directed RNA polymerase</keyword>
<dbReference type="STRING" id="74557.A0A1V9ZBF9"/>
<keyword evidence="12" id="KW-1185">Reference proteome</keyword>
<keyword evidence="6" id="KW-0943">RNA-mediated gene silencing</keyword>
<evidence type="ECO:0000256" key="7">
    <source>
        <dbReference type="ARBA" id="ARBA00048744"/>
    </source>
</evidence>
<evidence type="ECO:0000256" key="2">
    <source>
        <dbReference type="ARBA" id="ARBA00022484"/>
    </source>
</evidence>
<comment type="caution">
    <text evidence="11">The sequence shown here is derived from an EMBL/GenBank/DDBJ whole genome shotgun (WGS) entry which is preliminary data.</text>
</comment>
<dbReference type="SUPFAM" id="SSF54928">
    <property type="entry name" value="RNA-binding domain, RBD"/>
    <property type="match status" value="1"/>
</dbReference>
<name>A0A1V9ZBF9_9STRA</name>
<protein>
    <recommendedName>
        <fullName evidence="8">RNA-dependent RNA polymerase</fullName>
        <ecNumber evidence="8">2.7.7.48</ecNumber>
    </recommendedName>
</protein>
<dbReference type="GO" id="GO:0003723">
    <property type="term" value="F:RNA binding"/>
    <property type="evidence" value="ECO:0007669"/>
    <property type="project" value="UniProtKB-KW"/>
</dbReference>
<comment type="similarity">
    <text evidence="1 8">Belongs to the RdRP family.</text>
</comment>
<dbReference type="EC" id="2.7.7.48" evidence="8"/>
<evidence type="ECO:0000313" key="11">
    <source>
        <dbReference type="EMBL" id="OQR95324.1"/>
    </source>
</evidence>
<evidence type="ECO:0000259" key="9">
    <source>
        <dbReference type="Pfam" id="PF05183"/>
    </source>
</evidence>
<evidence type="ECO:0000256" key="1">
    <source>
        <dbReference type="ARBA" id="ARBA00005762"/>
    </source>
</evidence>
<gene>
    <name evidence="11" type="ORF">THRCLA_07978</name>
</gene>
<dbReference type="PANTHER" id="PTHR23079">
    <property type="entry name" value="RNA-DEPENDENT RNA POLYMERASE"/>
    <property type="match status" value="1"/>
</dbReference>
<evidence type="ECO:0000256" key="8">
    <source>
        <dbReference type="RuleBase" id="RU363098"/>
    </source>
</evidence>
<proteinExistence type="inferred from homology"/>
<dbReference type="Pfam" id="PF26253">
    <property type="entry name" value="RdRP_head"/>
    <property type="match status" value="1"/>
</dbReference>
<dbReference type="GO" id="GO:0030422">
    <property type="term" value="P:siRNA processing"/>
    <property type="evidence" value="ECO:0007669"/>
    <property type="project" value="TreeGrafter"/>
</dbReference>
<dbReference type="InterPro" id="IPR035979">
    <property type="entry name" value="RBD_domain_sf"/>
</dbReference>
<dbReference type="EMBL" id="JNBS01002134">
    <property type="protein sequence ID" value="OQR95324.1"/>
    <property type="molecule type" value="Genomic_DNA"/>
</dbReference>
<keyword evidence="5 8" id="KW-0694">RNA-binding</keyword>
<keyword evidence="3 8" id="KW-0808">Transferase</keyword>
<dbReference type="PANTHER" id="PTHR23079:SF55">
    <property type="entry name" value="RNA-DIRECTED RNA POLYMERASE"/>
    <property type="match status" value="1"/>
</dbReference>